<protein>
    <submittedName>
        <fullName evidence="2">Uncharacterized protein</fullName>
    </submittedName>
</protein>
<gene>
    <name evidence="2" type="ORF">BSAL_42175</name>
</gene>
<feature type="compositionally biased region" description="Low complexity" evidence="1">
    <location>
        <begin position="101"/>
        <end position="112"/>
    </location>
</feature>
<name>A0A0S4JVC2_BODSA</name>
<feature type="compositionally biased region" description="Polar residues" evidence="1">
    <location>
        <begin position="81"/>
        <end position="100"/>
    </location>
</feature>
<dbReference type="VEuPathDB" id="TriTrypDB:BSAL_42175"/>
<keyword evidence="3" id="KW-1185">Reference proteome</keyword>
<reference evidence="3" key="1">
    <citation type="submission" date="2015-09" db="EMBL/GenBank/DDBJ databases">
        <authorList>
            <consortium name="Pathogen Informatics"/>
        </authorList>
    </citation>
    <scope>NUCLEOTIDE SEQUENCE [LARGE SCALE GENOMIC DNA]</scope>
    <source>
        <strain evidence="3">Lake Konstanz</strain>
    </source>
</reference>
<dbReference type="AlphaFoldDB" id="A0A0S4JVC2"/>
<feature type="region of interest" description="Disordered" evidence="1">
    <location>
        <begin position="81"/>
        <end position="112"/>
    </location>
</feature>
<dbReference type="EMBL" id="CYKH01002144">
    <property type="protein sequence ID" value="CUG93345.1"/>
    <property type="molecule type" value="Genomic_DNA"/>
</dbReference>
<organism evidence="2 3">
    <name type="scientific">Bodo saltans</name>
    <name type="common">Flagellated protozoan</name>
    <dbReference type="NCBI Taxonomy" id="75058"/>
    <lineage>
        <taxon>Eukaryota</taxon>
        <taxon>Discoba</taxon>
        <taxon>Euglenozoa</taxon>
        <taxon>Kinetoplastea</taxon>
        <taxon>Metakinetoplastina</taxon>
        <taxon>Eubodonida</taxon>
        <taxon>Bodonidae</taxon>
        <taxon>Bodo</taxon>
    </lineage>
</organism>
<dbReference type="Proteomes" id="UP000051952">
    <property type="component" value="Unassembled WGS sequence"/>
</dbReference>
<proteinExistence type="predicted"/>
<sequence>MDDSSDEVSALAQRAEALAAEKHRRDEMLIVRKTFREPMVERDRPPRWVTLLQEKKVTVQATEKDALSGSRWTSCLDRQQWAMNRNSQNSGAGQTSTIGTSSRSKQLSSKSISVSQQYMSSWLRQLHSEIERKED</sequence>
<evidence type="ECO:0000313" key="2">
    <source>
        <dbReference type="EMBL" id="CUG93345.1"/>
    </source>
</evidence>
<evidence type="ECO:0000256" key="1">
    <source>
        <dbReference type="SAM" id="MobiDB-lite"/>
    </source>
</evidence>
<evidence type="ECO:0000313" key="3">
    <source>
        <dbReference type="Proteomes" id="UP000051952"/>
    </source>
</evidence>
<accession>A0A0S4JVC2</accession>